<keyword evidence="3 9" id="KW-0812">Transmembrane</keyword>
<dbReference type="InterPro" id="IPR020164">
    <property type="entry name" value="Cyt_c_Oxase_assmbl_COX16"/>
</dbReference>
<name>A0A0D2WST3_CAPO3</name>
<feature type="region of interest" description="Disordered" evidence="8">
    <location>
        <begin position="145"/>
        <end position="164"/>
    </location>
</feature>
<dbReference type="RefSeq" id="XP_004345409.1">
    <property type="nucleotide sequence ID" value="XM_004345359.2"/>
</dbReference>
<comment type="subcellular location">
    <subcellularLocation>
        <location evidence="1">Mitochondrion inner membrane</location>
        <topology evidence="1">Single-pass membrane protein</topology>
    </subcellularLocation>
</comment>
<feature type="compositionally biased region" description="Pro residues" evidence="8">
    <location>
        <begin position="20"/>
        <end position="31"/>
    </location>
</feature>
<gene>
    <name evidence="10" type="ORF">CAOG_005819</name>
</gene>
<sequence>MEPRLRWLSTRAATVAASASPPPPLQRPPPRTTANTGSRVTGSAASASASSSSSSSSSSWFGAVSGFARRNATYIRIGAPFLLLVVGSSVGMSYIADAAVEYRDYKNHRMDRDEALAFHNIKKRPFSIEDEFMRMVQGMDIEHWENKRLPRSDGDAQAPPSESK</sequence>
<evidence type="ECO:0000256" key="4">
    <source>
        <dbReference type="ARBA" id="ARBA00022792"/>
    </source>
</evidence>
<evidence type="ECO:0000313" key="11">
    <source>
        <dbReference type="Proteomes" id="UP000008743"/>
    </source>
</evidence>
<dbReference type="GO" id="GO:0033617">
    <property type="term" value="P:mitochondrial respiratory chain complex IV assembly"/>
    <property type="evidence" value="ECO:0007669"/>
    <property type="project" value="TreeGrafter"/>
</dbReference>
<evidence type="ECO:0000313" key="10">
    <source>
        <dbReference type="EMBL" id="KJE95365.1"/>
    </source>
</evidence>
<dbReference type="OrthoDB" id="5516033at2759"/>
<feature type="region of interest" description="Disordered" evidence="8">
    <location>
        <begin position="1"/>
        <end position="60"/>
    </location>
</feature>
<evidence type="ECO:0000256" key="3">
    <source>
        <dbReference type="ARBA" id="ARBA00022692"/>
    </source>
</evidence>
<keyword evidence="7 9" id="KW-0472">Membrane</keyword>
<evidence type="ECO:0000256" key="6">
    <source>
        <dbReference type="ARBA" id="ARBA00023128"/>
    </source>
</evidence>
<dbReference type="Proteomes" id="UP000008743">
    <property type="component" value="Unassembled WGS sequence"/>
</dbReference>
<dbReference type="InParanoid" id="A0A0D2WST3"/>
<comment type="similarity">
    <text evidence="2">Belongs to the COX16 family.</text>
</comment>
<feature type="compositionally biased region" description="Basic and acidic residues" evidence="8">
    <location>
        <begin position="145"/>
        <end position="154"/>
    </location>
</feature>
<dbReference type="PhylomeDB" id="A0A0D2WST3"/>
<dbReference type="PANTHER" id="PTHR17130">
    <property type="entry name" value="MITOCHONDRIAL OUTER MEMBRANE PROTEIN 25"/>
    <property type="match status" value="1"/>
</dbReference>
<keyword evidence="6" id="KW-0496">Mitochondrion</keyword>
<dbReference type="PANTHER" id="PTHR17130:SF14">
    <property type="entry name" value="CYTOCHROME C OXIDASE ASSEMBLY PROTEIN COX16 HOMOLOG, MITOCHONDRIAL"/>
    <property type="match status" value="1"/>
</dbReference>
<feature type="transmembrane region" description="Helical" evidence="9">
    <location>
        <begin position="77"/>
        <end position="100"/>
    </location>
</feature>
<evidence type="ECO:0000256" key="7">
    <source>
        <dbReference type="ARBA" id="ARBA00023136"/>
    </source>
</evidence>
<dbReference type="AlphaFoldDB" id="A0A0D2WST3"/>
<evidence type="ECO:0008006" key="12">
    <source>
        <dbReference type="Google" id="ProtNLM"/>
    </source>
</evidence>
<feature type="compositionally biased region" description="Low complexity" evidence="8">
    <location>
        <begin position="43"/>
        <end position="59"/>
    </location>
</feature>
<evidence type="ECO:0000256" key="8">
    <source>
        <dbReference type="SAM" id="MobiDB-lite"/>
    </source>
</evidence>
<keyword evidence="4" id="KW-0999">Mitochondrion inner membrane</keyword>
<keyword evidence="5 9" id="KW-1133">Transmembrane helix</keyword>
<dbReference type="GO" id="GO:0005743">
    <property type="term" value="C:mitochondrial inner membrane"/>
    <property type="evidence" value="ECO:0007669"/>
    <property type="project" value="UniProtKB-SubCell"/>
</dbReference>
<dbReference type="Pfam" id="PF14138">
    <property type="entry name" value="COX16"/>
    <property type="match status" value="1"/>
</dbReference>
<evidence type="ECO:0000256" key="9">
    <source>
        <dbReference type="SAM" id="Phobius"/>
    </source>
</evidence>
<organism evidence="10 11">
    <name type="scientific">Capsaspora owczarzaki (strain ATCC 30864)</name>
    <dbReference type="NCBI Taxonomy" id="595528"/>
    <lineage>
        <taxon>Eukaryota</taxon>
        <taxon>Filasterea</taxon>
        <taxon>Capsaspora</taxon>
    </lineage>
</organism>
<proteinExistence type="inferred from homology"/>
<accession>A0A0D2WST3</accession>
<dbReference type="EMBL" id="KE346369">
    <property type="protein sequence ID" value="KJE95365.1"/>
    <property type="molecule type" value="Genomic_DNA"/>
</dbReference>
<evidence type="ECO:0000256" key="5">
    <source>
        <dbReference type="ARBA" id="ARBA00022989"/>
    </source>
</evidence>
<evidence type="ECO:0000256" key="2">
    <source>
        <dbReference type="ARBA" id="ARBA00008370"/>
    </source>
</evidence>
<feature type="compositionally biased region" description="Low complexity" evidence="8">
    <location>
        <begin position="9"/>
        <end position="19"/>
    </location>
</feature>
<evidence type="ECO:0000256" key="1">
    <source>
        <dbReference type="ARBA" id="ARBA00004434"/>
    </source>
</evidence>
<keyword evidence="11" id="KW-1185">Reference proteome</keyword>
<reference evidence="11" key="1">
    <citation type="submission" date="2011-02" db="EMBL/GenBank/DDBJ databases">
        <title>The Genome Sequence of Capsaspora owczarzaki ATCC 30864.</title>
        <authorList>
            <person name="Russ C."/>
            <person name="Cuomo C."/>
            <person name="Burger G."/>
            <person name="Gray M.W."/>
            <person name="Holland P.W.H."/>
            <person name="King N."/>
            <person name="Lang F.B.F."/>
            <person name="Roger A.J."/>
            <person name="Ruiz-Trillo I."/>
            <person name="Young S.K."/>
            <person name="Zeng Q."/>
            <person name="Gargeya S."/>
            <person name="Alvarado L."/>
            <person name="Berlin A."/>
            <person name="Chapman S.B."/>
            <person name="Chen Z."/>
            <person name="Freedman E."/>
            <person name="Gellesch M."/>
            <person name="Goldberg J."/>
            <person name="Griggs A."/>
            <person name="Gujja S."/>
            <person name="Heilman E."/>
            <person name="Heiman D."/>
            <person name="Howarth C."/>
            <person name="Mehta T."/>
            <person name="Neiman D."/>
            <person name="Pearson M."/>
            <person name="Roberts A."/>
            <person name="Saif S."/>
            <person name="Shea T."/>
            <person name="Shenoy N."/>
            <person name="Sisk P."/>
            <person name="Stolte C."/>
            <person name="Sykes S."/>
            <person name="White J."/>
            <person name="Yandava C."/>
            <person name="Haas B."/>
            <person name="Nusbaum C."/>
            <person name="Birren B."/>
        </authorList>
    </citation>
    <scope>NUCLEOTIDE SEQUENCE</scope>
    <source>
        <strain evidence="11">ATCC 30864</strain>
    </source>
</reference>
<protein>
    <recommendedName>
        <fullName evidence="12">Cytochrome c oxidase assembly protein COX16, mitochondrial</fullName>
    </recommendedName>
</protein>